<organism evidence="1 2">
    <name type="scientific">Aspergillus pseudotamarii</name>
    <dbReference type="NCBI Taxonomy" id="132259"/>
    <lineage>
        <taxon>Eukaryota</taxon>
        <taxon>Fungi</taxon>
        <taxon>Dikarya</taxon>
        <taxon>Ascomycota</taxon>
        <taxon>Pezizomycotina</taxon>
        <taxon>Eurotiomycetes</taxon>
        <taxon>Eurotiomycetidae</taxon>
        <taxon>Eurotiales</taxon>
        <taxon>Aspergillaceae</taxon>
        <taxon>Aspergillus</taxon>
        <taxon>Aspergillus subgen. Circumdati</taxon>
    </lineage>
</organism>
<dbReference type="OrthoDB" id="2406834at2759"/>
<reference evidence="1 2" key="1">
    <citation type="submission" date="2019-04" db="EMBL/GenBank/DDBJ databases">
        <title>Friends and foes A comparative genomics study of 23 Aspergillus species from section Flavi.</title>
        <authorList>
            <consortium name="DOE Joint Genome Institute"/>
            <person name="Kjaerbolling I."/>
            <person name="Vesth T."/>
            <person name="Frisvad J.C."/>
            <person name="Nybo J.L."/>
            <person name="Theobald S."/>
            <person name="Kildgaard S."/>
            <person name="Isbrandt T."/>
            <person name="Kuo A."/>
            <person name="Sato A."/>
            <person name="Lyhne E.K."/>
            <person name="Kogle M.E."/>
            <person name="Wiebenga A."/>
            <person name="Kun R.S."/>
            <person name="Lubbers R.J."/>
            <person name="Makela M.R."/>
            <person name="Barry K."/>
            <person name="Chovatia M."/>
            <person name="Clum A."/>
            <person name="Daum C."/>
            <person name="Haridas S."/>
            <person name="He G."/>
            <person name="LaButti K."/>
            <person name="Lipzen A."/>
            <person name="Mondo S."/>
            <person name="Riley R."/>
            <person name="Salamov A."/>
            <person name="Simmons B.A."/>
            <person name="Magnuson J.K."/>
            <person name="Henrissat B."/>
            <person name="Mortensen U.H."/>
            <person name="Larsen T.O."/>
            <person name="Devries R.P."/>
            <person name="Grigoriev I.V."/>
            <person name="Machida M."/>
            <person name="Baker S.E."/>
            <person name="Andersen M.R."/>
        </authorList>
    </citation>
    <scope>NUCLEOTIDE SEQUENCE [LARGE SCALE GENOMIC DNA]</scope>
    <source>
        <strain evidence="1 2">CBS 117625</strain>
    </source>
</reference>
<name>A0A5N6SWL9_ASPPS</name>
<sequence length="143" mass="16115">MASLYCFDTAIAVEQEQCTSMFLVDSAPNVLDIIGYRSWCVLQTYAHQRYVVLHRPVCNCHSGRSHFIQSSRDKCVESSLALLDLHRQFSDLSRLRNYQWLVYGLTSFNAVHGAVALASCLLDRPNDIDPAAYRAALMAPSEQ</sequence>
<dbReference type="GeneID" id="43638736"/>
<proteinExistence type="predicted"/>
<dbReference type="EMBL" id="ML743575">
    <property type="protein sequence ID" value="KAE8137803.1"/>
    <property type="molecule type" value="Genomic_DNA"/>
</dbReference>
<dbReference type="Proteomes" id="UP000325672">
    <property type="component" value="Unassembled WGS sequence"/>
</dbReference>
<dbReference type="RefSeq" id="XP_031913866.1">
    <property type="nucleotide sequence ID" value="XM_032054526.1"/>
</dbReference>
<accession>A0A5N6SWL9</accession>
<dbReference type="CDD" id="cd12148">
    <property type="entry name" value="fungal_TF_MHR"/>
    <property type="match status" value="1"/>
</dbReference>
<dbReference type="AlphaFoldDB" id="A0A5N6SWL9"/>
<keyword evidence="2" id="KW-1185">Reference proteome</keyword>
<protein>
    <submittedName>
        <fullName evidence="1">Uncharacterized protein</fullName>
    </submittedName>
</protein>
<evidence type="ECO:0000313" key="2">
    <source>
        <dbReference type="Proteomes" id="UP000325672"/>
    </source>
</evidence>
<gene>
    <name evidence="1" type="ORF">BDV38DRAFT_246247</name>
</gene>
<evidence type="ECO:0000313" key="1">
    <source>
        <dbReference type="EMBL" id="KAE8137803.1"/>
    </source>
</evidence>